<keyword evidence="3" id="KW-1185">Reference proteome</keyword>
<accession>A0ABN3S0G5</accession>
<feature type="region of interest" description="Disordered" evidence="1">
    <location>
        <begin position="35"/>
        <end position="108"/>
    </location>
</feature>
<feature type="compositionally biased region" description="Low complexity" evidence="1">
    <location>
        <begin position="53"/>
        <end position="63"/>
    </location>
</feature>
<evidence type="ECO:0000256" key="1">
    <source>
        <dbReference type="SAM" id="MobiDB-lite"/>
    </source>
</evidence>
<sequence length="108" mass="10600">MGRRAGGDVGDPAGRPAPVAADLLLGALARTYAGRDAQHGADPYERARREPPARAAARGPGAADSGPVDGSRAALAPTAGPHHPCRSGAQRTGVGRVALGPGLSPAPA</sequence>
<protein>
    <submittedName>
        <fullName evidence="2">Uncharacterized protein</fullName>
    </submittedName>
</protein>
<reference evidence="2 3" key="1">
    <citation type="journal article" date="2019" name="Int. J. Syst. Evol. Microbiol.">
        <title>The Global Catalogue of Microorganisms (GCM) 10K type strain sequencing project: providing services to taxonomists for standard genome sequencing and annotation.</title>
        <authorList>
            <consortium name="The Broad Institute Genomics Platform"/>
            <consortium name="The Broad Institute Genome Sequencing Center for Infectious Disease"/>
            <person name="Wu L."/>
            <person name="Ma J."/>
        </authorList>
    </citation>
    <scope>NUCLEOTIDE SEQUENCE [LARGE SCALE GENOMIC DNA]</scope>
    <source>
        <strain evidence="2 3">JCM 16374</strain>
    </source>
</reference>
<dbReference type="EMBL" id="BAAARK010000010">
    <property type="protein sequence ID" value="GAA2665042.1"/>
    <property type="molecule type" value="Genomic_DNA"/>
</dbReference>
<evidence type="ECO:0000313" key="3">
    <source>
        <dbReference type="Proteomes" id="UP001500994"/>
    </source>
</evidence>
<gene>
    <name evidence="2" type="ORF">GCM10009864_37400</name>
</gene>
<proteinExistence type="predicted"/>
<evidence type="ECO:0000313" key="2">
    <source>
        <dbReference type="EMBL" id="GAA2665042.1"/>
    </source>
</evidence>
<feature type="compositionally biased region" description="Basic and acidic residues" evidence="1">
    <location>
        <begin position="36"/>
        <end position="52"/>
    </location>
</feature>
<comment type="caution">
    <text evidence="2">The sequence shown here is derived from an EMBL/GenBank/DDBJ whole genome shotgun (WGS) entry which is preliminary data.</text>
</comment>
<dbReference type="Proteomes" id="UP001500994">
    <property type="component" value="Unassembled WGS sequence"/>
</dbReference>
<organism evidence="2 3">
    <name type="scientific">Streptomyces lunalinharesii</name>
    <dbReference type="NCBI Taxonomy" id="333384"/>
    <lineage>
        <taxon>Bacteria</taxon>
        <taxon>Bacillati</taxon>
        <taxon>Actinomycetota</taxon>
        <taxon>Actinomycetes</taxon>
        <taxon>Kitasatosporales</taxon>
        <taxon>Streptomycetaceae</taxon>
        <taxon>Streptomyces</taxon>
    </lineage>
</organism>
<name>A0ABN3S0G5_9ACTN</name>